<dbReference type="Gene3D" id="3.10.450.50">
    <property type="match status" value="1"/>
</dbReference>
<dbReference type="Proteomes" id="UP001596045">
    <property type="component" value="Unassembled WGS sequence"/>
</dbReference>
<keyword evidence="3" id="KW-1185">Reference proteome</keyword>
<reference evidence="3" key="1">
    <citation type="journal article" date="2019" name="Int. J. Syst. Evol. Microbiol.">
        <title>The Global Catalogue of Microorganisms (GCM) 10K type strain sequencing project: providing services to taxonomists for standard genome sequencing and annotation.</title>
        <authorList>
            <consortium name="The Broad Institute Genomics Platform"/>
            <consortium name="The Broad Institute Genome Sequencing Center for Infectious Disease"/>
            <person name="Wu L."/>
            <person name="Ma J."/>
        </authorList>
    </citation>
    <scope>NUCLEOTIDE SEQUENCE [LARGE SCALE GENOMIC DNA]</scope>
    <source>
        <strain evidence="3">JCM 17066</strain>
    </source>
</reference>
<proteinExistence type="predicted"/>
<dbReference type="InterPro" id="IPR032710">
    <property type="entry name" value="NTF2-like_dom_sf"/>
</dbReference>
<dbReference type="RefSeq" id="WP_378996597.1">
    <property type="nucleotide sequence ID" value="NZ_JBHSMT010000012.1"/>
</dbReference>
<accession>A0ABW0M6G5</accession>
<dbReference type="Pfam" id="PF12680">
    <property type="entry name" value="SnoaL_2"/>
    <property type="match status" value="1"/>
</dbReference>
<dbReference type="SUPFAM" id="SSF54427">
    <property type="entry name" value="NTF2-like"/>
    <property type="match status" value="1"/>
</dbReference>
<evidence type="ECO:0000259" key="1">
    <source>
        <dbReference type="Pfam" id="PF12680"/>
    </source>
</evidence>
<evidence type="ECO:0000313" key="2">
    <source>
        <dbReference type="EMBL" id="MFC5473789.1"/>
    </source>
</evidence>
<protein>
    <submittedName>
        <fullName evidence="2">Nuclear transport factor 2 family protein</fullName>
    </submittedName>
</protein>
<name>A0ABW0M6G5_9BURK</name>
<comment type="caution">
    <text evidence="2">The sequence shown here is derived from an EMBL/GenBank/DDBJ whole genome shotgun (WGS) entry which is preliminary data.</text>
</comment>
<sequence>MSHLINLIDRYIAVWNETDAGRRAELIAATWADNASYLDPMMQGDGHAGIAAMVAGVHQQFPGHRFYRTSDVESHHDRIRFRWELRPEQGPALVTGTDFGTLAGDERLQSITGFFDTMPAQA</sequence>
<feature type="domain" description="SnoaL-like" evidence="1">
    <location>
        <begin position="9"/>
        <end position="104"/>
    </location>
</feature>
<gene>
    <name evidence="2" type="ORF">ACFPM8_07440</name>
</gene>
<dbReference type="EMBL" id="JBHSMT010000012">
    <property type="protein sequence ID" value="MFC5473789.1"/>
    <property type="molecule type" value="Genomic_DNA"/>
</dbReference>
<dbReference type="InterPro" id="IPR037401">
    <property type="entry name" value="SnoaL-like"/>
</dbReference>
<evidence type="ECO:0000313" key="3">
    <source>
        <dbReference type="Proteomes" id="UP001596045"/>
    </source>
</evidence>
<organism evidence="2 3">
    <name type="scientific">Paraherbaspirillum soli</name>
    <dbReference type="NCBI Taxonomy" id="631222"/>
    <lineage>
        <taxon>Bacteria</taxon>
        <taxon>Pseudomonadati</taxon>
        <taxon>Pseudomonadota</taxon>
        <taxon>Betaproteobacteria</taxon>
        <taxon>Burkholderiales</taxon>
        <taxon>Oxalobacteraceae</taxon>
        <taxon>Paraherbaspirillum</taxon>
    </lineage>
</organism>